<protein>
    <submittedName>
        <fullName evidence="7">Peroxiredoxin</fullName>
    </submittedName>
</protein>
<organism evidence="7 8">
    <name type="scientific">Thermoleophilum album</name>
    <dbReference type="NCBI Taxonomy" id="29539"/>
    <lineage>
        <taxon>Bacteria</taxon>
        <taxon>Bacillati</taxon>
        <taxon>Actinomycetota</taxon>
        <taxon>Thermoleophilia</taxon>
        <taxon>Thermoleophilales</taxon>
        <taxon>Thermoleophilaceae</taxon>
        <taxon>Thermoleophilum</taxon>
    </lineage>
</organism>
<dbReference type="Proteomes" id="UP000222056">
    <property type="component" value="Unassembled WGS sequence"/>
</dbReference>
<keyword evidence="3" id="KW-0560">Oxidoreductase</keyword>
<dbReference type="EMBL" id="FNWJ01000002">
    <property type="protein sequence ID" value="SEH14371.1"/>
    <property type="molecule type" value="Genomic_DNA"/>
</dbReference>
<dbReference type="InterPro" id="IPR024706">
    <property type="entry name" value="Peroxiredoxin_AhpC-typ"/>
</dbReference>
<dbReference type="GO" id="GO:0004601">
    <property type="term" value="F:peroxidase activity"/>
    <property type="evidence" value="ECO:0007669"/>
    <property type="project" value="UniProtKB-KW"/>
</dbReference>
<dbReference type="AlphaFoldDB" id="A0A1H6FU69"/>
<dbReference type="Pfam" id="PF00578">
    <property type="entry name" value="AhpC-TSA"/>
    <property type="match status" value="1"/>
</dbReference>
<evidence type="ECO:0000259" key="6">
    <source>
        <dbReference type="PROSITE" id="PS51352"/>
    </source>
</evidence>
<dbReference type="InterPro" id="IPR000866">
    <property type="entry name" value="AhpC/TSA"/>
</dbReference>
<dbReference type="InterPro" id="IPR013766">
    <property type="entry name" value="Thioredoxin_domain"/>
</dbReference>
<name>A0A1H6FU69_THEAL</name>
<feature type="domain" description="Thioredoxin" evidence="6">
    <location>
        <begin position="3"/>
        <end position="154"/>
    </location>
</feature>
<gene>
    <name evidence="7" type="ORF">SAMN02745716_1613</name>
</gene>
<keyword evidence="1" id="KW-0575">Peroxidase</keyword>
<dbReference type="PIRSF" id="PIRSF000239">
    <property type="entry name" value="AHPC"/>
    <property type="match status" value="1"/>
</dbReference>
<dbReference type="PANTHER" id="PTHR43110:SF1">
    <property type="entry name" value="THIOL PEROXIDASE"/>
    <property type="match status" value="1"/>
</dbReference>
<evidence type="ECO:0000313" key="8">
    <source>
        <dbReference type="Proteomes" id="UP000222056"/>
    </source>
</evidence>
<keyword evidence="2" id="KW-0049">Antioxidant</keyword>
<sequence>MAVAAGQPAPEFTLPDHEGREVSLSDLRGRWVLLVFYPLDFSPVCTDQLSVYEEALPELRERGVEVLGISVDSPFCHRAFREQLGISTTLLSDFHPKGAVTERYGFYIGERGHGERALVLIDPDGIVRWSYRSPTPLEIPGINLVFDALEQAVA</sequence>
<keyword evidence="4" id="KW-0676">Redox-active center</keyword>
<keyword evidence="8" id="KW-1185">Reference proteome</keyword>
<evidence type="ECO:0000256" key="2">
    <source>
        <dbReference type="ARBA" id="ARBA00022862"/>
    </source>
</evidence>
<dbReference type="InterPro" id="IPR036249">
    <property type="entry name" value="Thioredoxin-like_sf"/>
</dbReference>
<dbReference type="SUPFAM" id="SSF52833">
    <property type="entry name" value="Thioredoxin-like"/>
    <property type="match status" value="1"/>
</dbReference>
<evidence type="ECO:0000256" key="1">
    <source>
        <dbReference type="ARBA" id="ARBA00022559"/>
    </source>
</evidence>
<dbReference type="PANTHER" id="PTHR43110">
    <property type="entry name" value="THIOL PEROXIDASE"/>
    <property type="match status" value="1"/>
</dbReference>
<dbReference type="InterPro" id="IPR050455">
    <property type="entry name" value="Tpx_Peroxidase_subfamily"/>
</dbReference>
<feature type="active site" description="Cysteine sulfenic acid (-SOH) intermediate; for peroxidase activity" evidence="5">
    <location>
        <position position="45"/>
    </location>
</feature>
<dbReference type="Gene3D" id="3.40.30.10">
    <property type="entry name" value="Glutaredoxin"/>
    <property type="match status" value="1"/>
</dbReference>
<reference evidence="8" key="1">
    <citation type="submission" date="2016-10" db="EMBL/GenBank/DDBJ databases">
        <authorList>
            <person name="Varghese N."/>
            <person name="Submissions S."/>
        </authorList>
    </citation>
    <scope>NUCLEOTIDE SEQUENCE [LARGE SCALE GENOMIC DNA]</scope>
    <source>
        <strain evidence="8">ATCC 35263</strain>
    </source>
</reference>
<dbReference type="PROSITE" id="PS51352">
    <property type="entry name" value="THIOREDOXIN_2"/>
    <property type="match status" value="1"/>
</dbReference>
<dbReference type="STRING" id="29539.SAMN02745716_1613"/>
<evidence type="ECO:0000256" key="3">
    <source>
        <dbReference type="ARBA" id="ARBA00023002"/>
    </source>
</evidence>
<evidence type="ECO:0000256" key="4">
    <source>
        <dbReference type="ARBA" id="ARBA00023284"/>
    </source>
</evidence>
<evidence type="ECO:0000313" key="7">
    <source>
        <dbReference type="EMBL" id="SEH14371.1"/>
    </source>
</evidence>
<dbReference type="OrthoDB" id="9812811at2"/>
<evidence type="ECO:0000256" key="5">
    <source>
        <dbReference type="PIRSR" id="PIRSR000239-1"/>
    </source>
</evidence>
<dbReference type="RefSeq" id="WP_093117986.1">
    <property type="nucleotide sequence ID" value="NZ_FNWJ01000002.1"/>
</dbReference>
<accession>A0A1H6FU69</accession>
<proteinExistence type="predicted"/>